<feature type="non-terminal residue" evidence="2">
    <location>
        <position position="1"/>
    </location>
</feature>
<dbReference type="AlphaFoldDB" id="A0A7T8KD43"/>
<evidence type="ECO:0000256" key="1">
    <source>
        <dbReference type="SAM" id="MobiDB-lite"/>
    </source>
</evidence>
<gene>
    <name evidence="2" type="ORF">FKW44_006241</name>
</gene>
<feature type="region of interest" description="Disordered" evidence="1">
    <location>
        <begin position="1"/>
        <end position="53"/>
    </location>
</feature>
<reference evidence="3" key="1">
    <citation type="submission" date="2021-01" db="EMBL/GenBank/DDBJ databases">
        <title>Caligus Genome Assembly.</title>
        <authorList>
            <person name="Gallardo-Escarate C."/>
        </authorList>
    </citation>
    <scope>NUCLEOTIDE SEQUENCE [LARGE SCALE GENOMIC DNA]</scope>
</reference>
<feature type="compositionally biased region" description="Basic and acidic residues" evidence="1">
    <location>
        <begin position="1"/>
        <end position="31"/>
    </location>
</feature>
<dbReference type="Proteomes" id="UP000595437">
    <property type="component" value="Chromosome 4"/>
</dbReference>
<evidence type="ECO:0000313" key="2">
    <source>
        <dbReference type="EMBL" id="QQP53684.1"/>
    </source>
</evidence>
<organism evidence="2 3">
    <name type="scientific">Caligus rogercresseyi</name>
    <name type="common">Sea louse</name>
    <dbReference type="NCBI Taxonomy" id="217165"/>
    <lineage>
        <taxon>Eukaryota</taxon>
        <taxon>Metazoa</taxon>
        <taxon>Ecdysozoa</taxon>
        <taxon>Arthropoda</taxon>
        <taxon>Crustacea</taxon>
        <taxon>Multicrustacea</taxon>
        <taxon>Hexanauplia</taxon>
        <taxon>Copepoda</taxon>
        <taxon>Siphonostomatoida</taxon>
        <taxon>Caligidae</taxon>
        <taxon>Caligus</taxon>
    </lineage>
</organism>
<name>A0A7T8KD43_CALRO</name>
<accession>A0A7T8KD43</accession>
<dbReference type="EMBL" id="CP045893">
    <property type="protein sequence ID" value="QQP53684.1"/>
    <property type="molecule type" value="Genomic_DNA"/>
</dbReference>
<evidence type="ECO:0000313" key="3">
    <source>
        <dbReference type="Proteomes" id="UP000595437"/>
    </source>
</evidence>
<protein>
    <submittedName>
        <fullName evidence="2">Uncharacterized protein</fullName>
    </submittedName>
</protein>
<feature type="non-terminal residue" evidence="2">
    <location>
        <position position="53"/>
    </location>
</feature>
<proteinExistence type="predicted"/>
<sequence length="53" mass="6003">EVDNASDEKESLNSSEEESKPMNENIKHSDEASPLFKKSVDDSDSFCQDKILR</sequence>
<keyword evidence="3" id="KW-1185">Reference proteome</keyword>